<dbReference type="RefSeq" id="WP_386808316.1">
    <property type="nucleotide sequence ID" value="NZ_JBHTMV010000003.1"/>
</dbReference>
<evidence type="ECO:0000313" key="2">
    <source>
        <dbReference type="EMBL" id="MFD1293213.1"/>
    </source>
</evidence>
<evidence type="ECO:0000256" key="1">
    <source>
        <dbReference type="SAM" id="SignalP"/>
    </source>
</evidence>
<dbReference type="Gene3D" id="2.40.160.130">
    <property type="entry name" value="Capsule assembly protein Wzi"/>
    <property type="match status" value="1"/>
</dbReference>
<feature type="signal peptide" evidence="1">
    <location>
        <begin position="1"/>
        <end position="21"/>
    </location>
</feature>
<protein>
    <submittedName>
        <fullName evidence="2">Gliding motility protein RemB</fullName>
    </submittedName>
</protein>
<reference evidence="3" key="1">
    <citation type="journal article" date="2019" name="Int. J. Syst. Evol. Microbiol.">
        <title>The Global Catalogue of Microorganisms (GCM) 10K type strain sequencing project: providing services to taxonomists for standard genome sequencing and annotation.</title>
        <authorList>
            <consortium name="The Broad Institute Genomics Platform"/>
            <consortium name="The Broad Institute Genome Sequencing Center for Infectious Disease"/>
            <person name="Wu L."/>
            <person name="Ma J."/>
        </authorList>
    </citation>
    <scope>NUCLEOTIDE SEQUENCE [LARGE SCALE GENOMIC DNA]</scope>
    <source>
        <strain evidence="3">CCUG 62221</strain>
    </source>
</reference>
<organism evidence="2 3">
    <name type="scientific">Lutibacter holmesii</name>
    <dbReference type="NCBI Taxonomy" id="1137985"/>
    <lineage>
        <taxon>Bacteria</taxon>
        <taxon>Pseudomonadati</taxon>
        <taxon>Bacteroidota</taxon>
        <taxon>Flavobacteriia</taxon>
        <taxon>Flavobacteriales</taxon>
        <taxon>Flavobacteriaceae</taxon>
        <taxon>Lutibacter</taxon>
    </lineage>
</organism>
<accession>A0ABW3WND2</accession>
<dbReference type="Proteomes" id="UP001597241">
    <property type="component" value="Unassembled WGS sequence"/>
</dbReference>
<gene>
    <name evidence="2" type="ORF">ACFQ5N_05125</name>
</gene>
<proteinExistence type="predicted"/>
<sequence>MNKTVLIFLILLCSLSGYSQMEKYPVFDACDSTSVDQMSNCFKYEIKNAVISEFKVPEVVLNENYKGTLNTVFVVTTNGDFKLIYVNSPYKELKTEIERVFLTLPTIVPAKYNNHAVEMQFVLPLKIPLEDNLNEEIEVVVASKIELVEKDTVIFSQKKALFPEHRSELNVPFVHSAYNEFEEYLNSGANTHTSMKPYMYSEVMPYLDLDAQKTTLLHDRKTWVGRKLWNEHLVNVQGKDFWFTLDLPLDLQIGKDSEGVNTFNNTRALQINGGIGKKFNFSTTFYESQGRFAKYFNEYAELIKPDGGNPALIPGRGIAKEYKSDAYDYPVAEAYLSYSPNKHFSFQFGNGKNFIGDGYRSLLLSDVASPLPFFKINTSFWKIKYTNIWMWGQDVRPELTVDGAYKQKFMSLHYLSWNVTKKFNIGLFETVIWDDTNGRGFDVNYLNPIIFYTAVEFSTGSRAGNVLLGMNLKYKFDNFSLYGQLVLDELRTSEITSSSGWWANKFGFQLGAKYFNAFNIDKLYLQAEFNSVRPYTYSHDELNYNFGHNNQPMAHLWGSNFREFVAIGRYSFDRWFFDAKAVIGTKGFDYNTTADSYSYGGDIFRDNDDRASDYGNSIGQGNKANVFIGEVQAGYLINPATNLKLYGRVAYRNFQPTINTENVYNSNSTWVSIGLKADLFNWYFDF</sequence>
<keyword evidence="1" id="KW-0732">Signal</keyword>
<keyword evidence="3" id="KW-1185">Reference proteome</keyword>
<feature type="chain" id="PRO_5047305264" evidence="1">
    <location>
        <begin position="22"/>
        <end position="686"/>
    </location>
</feature>
<name>A0ABW3WND2_9FLAO</name>
<evidence type="ECO:0000313" key="3">
    <source>
        <dbReference type="Proteomes" id="UP001597241"/>
    </source>
</evidence>
<comment type="caution">
    <text evidence="2">The sequence shown here is derived from an EMBL/GenBank/DDBJ whole genome shotgun (WGS) entry which is preliminary data.</text>
</comment>
<dbReference type="InterPro" id="IPR038636">
    <property type="entry name" value="Wzi_sf"/>
</dbReference>
<dbReference type="EMBL" id="JBHTMV010000003">
    <property type="protein sequence ID" value="MFD1293213.1"/>
    <property type="molecule type" value="Genomic_DNA"/>
</dbReference>